<name>K9W8E4_9CYAN</name>
<evidence type="ECO:0000313" key="2">
    <source>
        <dbReference type="Proteomes" id="UP000010472"/>
    </source>
</evidence>
<proteinExistence type="predicted"/>
<dbReference type="RefSeq" id="WP_015205643.1">
    <property type="nucleotide sequence ID" value="NC_019756.1"/>
</dbReference>
<dbReference type="Proteomes" id="UP000010472">
    <property type="component" value="Plasmid pCRI9333.08"/>
</dbReference>
<sequence>MTTLVLSAEVTDVNIGFLVIDGLMDENGNFYIAVPQMADIDLVPPNRSSKQLEAFINTGFQSHVKLDFVKLKTEFNPKPINAISLKTFEVLLARLDRKGNVKAQEFRDVLAGLSLHQLFCDAFGIRFEKEERQSWLKARMLTKETFWFMGDSIKQYYLEHPRQEKYPSQNYCEAFDTLNFALFGKRSKTIKEILGIGKSALNRDHFGQNSLKKIEMIQRIAEAQIKYESKKPVEAVKFAAAVMNYQVSDFRE</sequence>
<keyword evidence="2" id="KW-1185">Reference proteome</keyword>
<evidence type="ECO:0000313" key="1">
    <source>
        <dbReference type="EMBL" id="AFZ15755.1"/>
    </source>
</evidence>
<accession>K9W8E4</accession>
<dbReference type="HOGENOM" id="CLU_1101453_0_0_3"/>
<dbReference type="KEGG" id="cep:Cri9333_5000"/>
<gene>
    <name evidence="1" type="ORF">Cri9333_5000</name>
</gene>
<dbReference type="OrthoDB" id="582806at2"/>
<keyword evidence="1" id="KW-0614">Plasmid</keyword>
<dbReference type="AlphaFoldDB" id="K9W8E4"/>
<protein>
    <submittedName>
        <fullName evidence="1">Uncharacterized protein</fullName>
    </submittedName>
</protein>
<geneLocation type="plasmid" evidence="1 2">
    <name>pCRI9333.08</name>
</geneLocation>
<dbReference type="EMBL" id="CP003628">
    <property type="protein sequence ID" value="AFZ15755.1"/>
    <property type="molecule type" value="Genomic_DNA"/>
</dbReference>
<reference evidence="1 2" key="1">
    <citation type="submission" date="2012-06" db="EMBL/GenBank/DDBJ databases">
        <title>Finished plasmid 8 of genome of Crinalium epipsammum PCC 9333.</title>
        <authorList>
            <consortium name="US DOE Joint Genome Institute"/>
            <person name="Gugger M."/>
            <person name="Coursin T."/>
            <person name="Rippka R."/>
            <person name="Tandeau De Marsac N."/>
            <person name="Huntemann M."/>
            <person name="Wei C.-L."/>
            <person name="Han J."/>
            <person name="Detter J.C."/>
            <person name="Han C."/>
            <person name="Tapia R."/>
            <person name="Davenport K."/>
            <person name="Daligault H."/>
            <person name="Erkkila T."/>
            <person name="Gu W."/>
            <person name="Munk A.C.C."/>
            <person name="Teshima H."/>
            <person name="Xu Y."/>
            <person name="Chain P."/>
            <person name="Chen A."/>
            <person name="Krypides N."/>
            <person name="Mavromatis K."/>
            <person name="Markowitz V."/>
            <person name="Szeto E."/>
            <person name="Ivanova N."/>
            <person name="Mikhailova N."/>
            <person name="Ovchinnikova G."/>
            <person name="Pagani I."/>
            <person name="Pati A."/>
            <person name="Goodwin L."/>
            <person name="Peters L."/>
            <person name="Pitluck S."/>
            <person name="Woyke T."/>
            <person name="Kerfeld C."/>
        </authorList>
    </citation>
    <scope>NUCLEOTIDE SEQUENCE [LARGE SCALE GENOMIC DNA]</scope>
    <source>
        <strain evidence="1 2">PCC 9333</strain>
        <plasmid evidence="2">Plasmid pCRI9333.08</plasmid>
    </source>
</reference>
<organism evidence="1 2">
    <name type="scientific">Crinalium epipsammum PCC 9333</name>
    <dbReference type="NCBI Taxonomy" id="1173022"/>
    <lineage>
        <taxon>Bacteria</taxon>
        <taxon>Bacillati</taxon>
        <taxon>Cyanobacteriota</taxon>
        <taxon>Cyanophyceae</taxon>
        <taxon>Gomontiellales</taxon>
        <taxon>Gomontiellaceae</taxon>
        <taxon>Crinalium</taxon>
    </lineage>
</organism>